<proteinExistence type="predicted"/>
<name>A0A0G0PJY9_9BACT</name>
<keyword evidence="1" id="KW-1133">Transmembrane helix</keyword>
<feature type="transmembrane region" description="Helical" evidence="1">
    <location>
        <begin position="89"/>
        <end position="106"/>
    </location>
</feature>
<comment type="caution">
    <text evidence="2">The sequence shown here is derived from an EMBL/GenBank/DDBJ whole genome shotgun (WGS) entry which is preliminary data.</text>
</comment>
<accession>A0A0G0PJY9</accession>
<sequence>MKKFSIFNFQFSINKSRIVFILLFILLGFVALQIPLSTLVGSSVKFTLFDLLAPISGTFLGTGLGVVAVFLMQFVNLLVHGFGSFDKGAIIRLFPTLFAVWYFAWVKKSPASKKILIIPLLSMLAFNLHPIGRTVWFYSLFWLIPILVWPLGARFLVLRSLGATFTAHAVGGAIWIWVFNLPAAVWISLIPVVIMERGIFALGISASYILMNNVLAYLSSKKLIPIGITLDKKYLLKN</sequence>
<organism evidence="2 3">
    <name type="scientific">Candidatus Curtissbacteria bacterium GW2011_GWC2_38_9</name>
    <dbReference type="NCBI Taxonomy" id="1618414"/>
    <lineage>
        <taxon>Bacteria</taxon>
        <taxon>Candidatus Curtissiibacteriota</taxon>
    </lineage>
</organism>
<evidence type="ECO:0000313" key="3">
    <source>
        <dbReference type="Proteomes" id="UP000034893"/>
    </source>
</evidence>
<dbReference type="EMBL" id="LBVP01000011">
    <property type="protein sequence ID" value="KKQ89596.1"/>
    <property type="molecule type" value="Genomic_DNA"/>
</dbReference>
<gene>
    <name evidence="2" type="ORF">UT12_C0011G0052</name>
</gene>
<reference evidence="2 3" key="1">
    <citation type="journal article" date="2015" name="Nature">
        <title>rRNA introns, odd ribosomes, and small enigmatic genomes across a large radiation of phyla.</title>
        <authorList>
            <person name="Brown C.T."/>
            <person name="Hug L.A."/>
            <person name="Thomas B.C."/>
            <person name="Sharon I."/>
            <person name="Castelle C.J."/>
            <person name="Singh A."/>
            <person name="Wilkins M.J."/>
            <person name="Williams K.H."/>
            <person name="Banfield J.F."/>
        </authorList>
    </citation>
    <scope>NUCLEOTIDE SEQUENCE [LARGE SCALE GENOMIC DNA]</scope>
</reference>
<feature type="transmembrane region" description="Helical" evidence="1">
    <location>
        <begin position="57"/>
        <end position="77"/>
    </location>
</feature>
<feature type="transmembrane region" description="Helical" evidence="1">
    <location>
        <begin position="199"/>
        <end position="218"/>
    </location>
</feature>
<keyword evidence="1" id="KW-0472">Membrane</keyword>
<keyword evidence="1" id="KW-0812">Transmembrane</keyword>
<evidence type="ECO:0000313" key="2">
    <source>
        <dbReference type="EMBL" id="KKQ89596.1"/>
    </source>
</evidence>
<evidence type="ECO:0000256" key="1">
    <source>
        <dbReference type="SAM" id="Phobius"/>
    </source>
</evidence>
<dbReference type="Proteomes" id="UP000034893">
    <property type="component" value="Unassembled WGS sequence"/>
</dbReference>
<protein>
    <submittedName>
        <fullName evidence="2">Uncharacterized protein</fullName>
    </submittedName>
</protein>
<feature type="transmembrane region" description="Helical" evidence="1">
    <location>
        <begin position="169"/>
        <end position="193"/>
    </location>
</feature>
<dbReference type="AlphaFoldDB" id="A0A0G0PJY9"/>
<feature type="transmembrane region" description="Helical" evidence="1">
    <location>
        <begin position="135"/>
        <end position="157"/>
    </location>
</feature>